<keyword evidence="2" id="KW-1133">Transmembrane helix</keyword>
<dbReference type="AlphaFoldDB" id="A0A1M6HBQ7"/>
<proteinExistence type="predicted"/>
<keyword evidence="1" id="KW-0175">Coiled coil</keyword>
<gene>
    <name evidence="4" type="ORF">SAMN04488508_106195</name>
</gene>
<dbReference type="InterPro" id="IPR016032">
    <property type="entry name" value="Sig_transdc_resp-reg_C-effctor"/>
</dbReference>
<keyword evidence="5" id="KW-1185">Reference proteome</keyword>
<feature type="coiled-coil region" evidence="1">
    <location>
        <begin position="810"/>
        <end position="872"/>
    </location>
</feature>
<dbReference type="SMART" id="SM00421">
    <property type="entry name" value="HTH_LUXR"/>
    <property type="match status" value="1"/>
</dbReference>
<protein>
    <submittedName>
        <fullName evidence="4">Y_Y_Y domain-containing protein</fullName>
    </submittedName>
</protein>
<name>A0A1M6HBQ7_9FLAO</name>
<dbReference type="InterPro" id="IPR011047">
    <property type="entry name" value="Quinoprotein_ADH-like_sf"/>
</dbReference>
<dbReference type="Gene3D" id="2.60.40.10">
    <property type="entry name" value="Immunoglobulins"/>
    <property type="match status" value="1"/>
</dbReference>
<feature type="domain" description="HTH luxR-type" evidence="3">
    <location>
        <begin position="920"/>
        <end position="977"/>
    </location>
</feature>
<dbReference type="Proteomes" id="UP000184432">
    <property type="component" value="Unassembled WGS sequence"/>
</dbReference>
<reference evidence="5" key="1">
    <citation type="submission" date="2016-11" db="EMBL/GenBank/DDBJ databases">
        <authorList>
            <person name="Varghese N."/>
            <person name="Submissions S."/>
        </authorList>
    </citation>
    <scope>NUCLEOTIDE SEQUENCE [LARGE SCALE GENOMIC DNA]</scope>
    <source>
        <strain evidence="5">DSM 22623</strain>
    </source>
</reference>
<dbReference type="InterPro" id="IPR036388">
    <property type="entry name" value="WH-like_DNA-bd_sf"/>
</dbReference>
<evidence type="ECO:0000256" key="1">
    <source>
        <dbReference type="SAM" id="Coils"/>
    </source>
</evidence>
<dbReference type="Gene3D" id="1.10.10.10">
    <property type="entry name" value="Winged helix-like DNA-binding domain superfamily/Winged helix DNA-binding domain"/>
    <property type="match status" value="1"/>
</dbReference>
<evidence type="ECO:0000313" key="5">
    <source>
        <dbReference type="Proteomes" id="UP000184432"/>
    </source>
</evidence>
<dbReference type="STRING" id="570521.SAMN04488508_106195"/>
<dbReference type="InterPro" id="IPR013783">
    <property type="entry name" value="Ig-like_fold"/>
</dbReference>
<keyword evidence="2" id="KW-0812">Transmembrane</keyword>
<evidence type="ECO:0000313" key="4">
    <source>
        <dbReference type="EMBL" id="SHJ19621.1"/>
    </source>
</evidence>
<organism evidence="4 5">
    <name type="scientific">Aquimarina spongiae</name>
    <dbReference type="NCBI Taxonomy" id="570521"/>
    <lineage>
        <taxon>Bacteria</taxon>
        <taxon>Pseudomonadati</taxon>
        <taxon>Bacteroidota</taxon>
        <taxon>Flavobacteriia</taxon>
        <taxon>Flavobacteriales</taxon>
        <taxon>Flavobacteriaceae</taxon>
        <taxon>Aquimarina</taxon>
    </lineage>
</organism>
<dbReference type="SUPFAM" id="SSF46894">
    <property type="entry name" value="C-terminal effector domain of the bipartite response regulators"/>
    <property type="match status" value="1"/>
</dbReference>
<dbReference type="GO" id="GO:0006355">
    <property type="term" value="P:regulation of DNA-templated transcription"/>
    <property type="evidence" value="ECO:0007669"/>
    <property type="project" value="InterPro"/>
</dbReference>
<dbReference type="InterPro" id="IPR000792">
    <property type="entry name" value="Tscrpt_reg_LuxR_C"/>
</dbReference>
<dbReference type="InterPro" id="IPR015943">
    <property type="entry name" value="WD40/YVTN_repeat-like_dom_sf"/>
</dbReference>
<dbReference type="SUPFAM" id="SSF50998">
    <property type="entry name" value="Quinoprotein alcohol dehydrogenase-like"/>
    <property type="match status" value="1"/>
</dbReference>
<dbReference type="Gene3D" id="2.130.10.10">
    <property type="entry name" value="YVTN repeat-like/Quinoprotein amine dehydrogenase"/>
    <property type="match status" value="2"/>
</dbReference>
<dbReference type="EMBL" id="FQYP01000006">
    <property type="protein sequence ID" value="SHJ19621.1"/>
    <property type="molecule type" value="Genomic_DNA"/>
</dbReference>
<accession>A0A1M6HBQ7</accession>
<keyword evidence="2" id="KW-0472">Membrane</keyword>
<evidence type="ECO:0000256" key="2">
    <source>
        <dbReference type="SAM" id="Phobius"/>
    </source>
</evidence>
<dbReference type="InterPro" id="IPR003961">
    <property type="entry name" value="FN3_dom"/>
</dbReference>
<dbReference type="OrthoDB" id="1090267at2"/>
<dbReference type="CDD" id="cd00063">
    <property type="entry name" value="FN3"/>
    <property type="match status" value="1"/>
</dbReference>
<dbReference type="GO" id="GO:0003677">
    <property type="term" value="F:DNA binding"/>
    <property type="evidence" value="ECO:0007669"/>
    <property type="project" value="InterPro"/>
</dbReference>
<dbReference type="InterPro" id="IPR011123">
    <property type="entry name" value="Y_Y_Y"/>
</dbReference>
<sequence>MSSLLVIKKTKLAVILAGCLISFPTYLHSQTNWKKITQIKNYASDRIGKVAPKTYDITQTEKGLLYFANEYGLLAFDGTDWNILLQPNNRSHISSLLSLGPRTYIGGNNEIGFAQKNKFEQIYYQSLNDLLPNDCIDFSQIWGIYEIHNHIYFCTNTVFIKLDVEENSITCITNPLGARSAIKINNTLYFVDHSNTIQKLENDQIQQVFAYNEFATYNVKQILPYADQSLLILTQKNGGFILKNNTLFPWFQNDNPMSLKNINISKAILLDNDIYCIGTTNSGVLFYNKQGRFLQKLDRTNKLLSNTIIDLYVDQSKNLWITLDGSISYVELRSPFYTLSEDEGIFGSTYDVKNYNDNLYIATSDGVYFTNWNSPDIREKFKKLTGVEGQVWNLTQNDNDLLIGAHNGSYQIHDSEIHLISGVEGGWNFITIPEQPHLLLQGTYTGLYIYEKVNELWKVRNHIEGFEDTAREISFENKNIIWISQGYKGIYRLQLSDDYSSVENIKLYDQNDGLPSNLFNCLLETGSKQLFGTQLGVYEHDKKSDSIVLNNKYTGILTNHHLVRYLKRVSRNKDLFIQGYDRDDDIGVIEFGPTGNYDIQHVPFQRLKTKLIPAFEKVIAFENGDLGFTSKNGLIVYNKDVQINYDAMFTTLLKHVKIKDSIVYGNVEDYVKQIQQDTIVKPIPFTKNQLSFSFTAPFYEDPNSVEYQVYLEGLDENWSDWTSKSQKEYNFLPSGDYTFKVRARNIYGKIGEETLYKFTISPPWYLSTSMYLVYLSLLILGVYSILRIKNEQKRRGIEKLKIAHQREIELQKVKFEEKRLKEKNDKIKKDNKLLKENLEVRNKELASSAMQMVQVENELSQLKKNLDEIYVVSEGENRKKLRKIIKSVEDQIKGDNNWKHFETHFNQIHDNSLDRLRETYPDLNHREIRLCAYLKLNLSSKEIAPLMGISYRGIESLRFRIRKKMNLDTTTNLTDYITRF</sequence>
<feature type="transmembrane region" description="Helical" evidence="2">
    <location>
        <begin position="764"/>
        <end position="786"/>
    </location>
</feature>
<evidence type="ECO:0000259" key="3">
    <source>
        <dbReference type="SMART" id="SM00421"/>
    </source>
</evidence>
<dbReference type="RefSeq" id="WP_073317024.1">
    <property type="nucleotide sequence ID" value="NZ_FQYP01000006.1"/>
</dbReference>
<dbReference type="Pfam" id="PF07495">
    <property type="entry name" value="Y_Y_Y"/>
    <property type="match status" value="1"/>
</dbReference>